<dbReference type="OrthoDB" id="5336600at2759"/>
<dbReference type="PANTHER" id="PTHR43669:SF4">
    <property type="entry name" value="SHORT-CHAIN DEHYDROGENASE"/>
    <property type="match status" value="1"/>
</dbReference>
<comment type="similarity">
    <text evidence="1">Belongs to the short-chain dehydrogenases/reductases (SDR) family.</text>
</comment>
<accession>M7SKT1</accession>
<dbReference type="InterPro" id="IPR036291">
    <property type="entry name" value="NAD(P)-bd_dom_sf"/>
</dbReference>
<dbReference type="Proteomes" id="UP000012174">
    <property type="component" value="Unassembled WGS sequence"/>
</dbReference>
<evidence type="ECO:0000313" key="4">
    <source>
        <dbReference type="Proteomes" id="UP000012174"/>
    </source>
</evidence>
<reference evidence="4" key="1">
    <citation type="journal article" date="2013" name="Genome Announc.">
        <title>Draft genome sequence of the grapevine dieback fungus Eutypa lata UCR-EL1.</title>
        <authorList>
            <person name="Blanco-Ulate B."/>
            <person name="Rolshausen P.E."/>
            <person name="Cantu D."/>
        </authorList>
    </citation>
    <scope>NUCLEOTIDE SEQUENCE [LARGE SCALE GENOMIC DNA]</scope>
    <source>
        <strain evidence="4">UCR-EL1</strain>
    </source>
</reference>
<dbReference type="eggNOG" id="ENOG502SM0U">
    <property type="taxonomic scope" value="Eukaryota"/>
</dbReference>
<dbReference type="InterPro" id="IPR002347">
    <property type="entry name" value="SDR_fam"/>
</dbReference>
<dbReference type="PANTHER" id="PTHR43669">
    <property type="entry name" value="5-KETO-D-GLUCONATE 5-REDUCTASE"/>
    <property type="match status" value="1"/>
</dbReference>
<evidence type="ECO:0000256" key="1">
    <source>
        <dbReference type="ARBA" id="ARBA00006484"/>
    </source>
</evidence>
<evidence type="ECO:0000256" key="2">
    <source>
        <dbReference type="ARBA" id="ARBA00023002"/>
    </source>
</evidence>
<dbReference type="HOGENOM" id="CLU_103010_1_0_1"/>
<sequence length="230" mass="24232">MSANSVALILGAGPRVGASVAAKFASKGYKVAVASRSGTGSKTPEGFFSLKADFTKPDSIASLFDAVQAEFHAAPGVVVYNAAALTAPPDNNSVFSITAESVVSDLNVNTVSPYVAAQQAARGWETLSKDAKKAFIYTGNMLNVAIMPVPMLLDLGMGKSASAFWLGVADATYTGARFFYADERYGDGKSKGMEVDGDAHGEFYAQLVDNGDNVPWHATFVKDKGYVEFK</sequence>
<gene>
    <name evidence="3" type="ORF">UCREL1_8079</name>
</gene>
<dbReference type="GO" id="GO:0016491">
    <property type="term" value="F:oxidoreductase activity"/>
    <property type="evidence" value="ECO:0007669"/>
    <property type="project" value="UniProtKB-KW"/>
</dbReference>
<dbReference type="Gene3D" id="3.40.50.720">
    <property type="entry name" value="NAD(P)-binding Rossmann-like Domain"/>
    <property type="match status" value="1"/>
</dbReference>
<keyword evidence="4" id="KW-1185">Reference proteome</keyword>
<dbReference type="STRING" id="1287681.M7SKT1"/>
<keyword evidence="2" id="KW-0560">Oxidoreductase</keyword>
<dbReference type="OMA" id="FHADERH"/>
<dbReference type="KEGG" id="ela:UCREL1_8079"/>
<dbReference type="SUPFAM" id="SSF51735">
    <property type="entry name" value="NAD(P)-binding Rossmann-fold domains"/>
    <property type="match status" value="1"/>
</dbReference>
<dbReference type="Pfam" id="PF00106">
    <property type="entry name" value="adh_short"/>
    <property type="match status" value="1"/>
</dbReference>
<dbReference type="EMBL" id="KB706961">
    <property type="protein sequence ID" value="EMR64958.1"/>
    <property type="molecule type" value="Genomic_DNA"/>
</dbReference>
<organism evidence="3 4">
    <name type="scientific">Eutypa lata (strain UCR-EL1)</name>
    <name type="common">Grapevine dieback disease fungus</name>
    <name type="synonym">Eutypa armeniacae</name>
    <dbReference type="NCBI Taxonomy" id="1287681"/>
    <lineage>
        <taxon>Eukaryota</taxon>
        <taxon>Fungi</taxon>
        <taxon>Dikarya</taxon>
        <taxon>Ascomycota</taxon>
        <taxon>Pezizomycotina</taxon>
        <taxon>Sordariomycetes</taxon>
        <taxon>Xylariomycetidae</taxon>
        <taxon>Xylariales</taxon>
        <taxon>Diatrypaceae</taxon>
        <taxon>Eutypa</taxon>
    </lineage>
</organism>
<protein>
    <submittedName>
        <fullName evidence="3">Putative short-chain dehydrogenase reductase sdr protein</fullName>
    </submittedName>
</protein>
<proteinExistence type="inferred from homology"/>
<name>M7SKT1_EUTLA</name>
<dbReference type="AlphaFoldDB" id="M7SKT1"/>
<evidence type="ECO:0000313" key="3">
    <source>
        <dbReference type="EMBL" id="EMR64958.1"/>
    </source>
</evidence>